<dbReference type="Gene3D" id="3.40.1670.10">
    <property type="entry name" value="UbiD C-terminal domain-like"/>
    <property type="match status" value="1"/>
</dbReference>
<dbReference type="EC" id="4.1.1.102" evidence="1"/>
<dbReference type="GO" id="GO:0033494">
    <property type="term" value="P:ferulate metabolic process"/>
    <property type="evidence" value="ECO:0007669"/>
    <property type="project" value="UniProtKB-UniRule"/>
</dbReference>
<keyword evidence="1" id="KW-0456">Lyase</keyword>
<name>A0A370BPC9_ASPNG</name>
<keyword evidence="1" id="KW-0464">Manganese</keyword>
<dbReference type="HAMAP" id="MF_01983">
    <property type="entry name" value="UbiD_FDC"/>
    <property type="match status" value="1"/>
</dbReference>
<proteinExistence type="inferred from homology"/>
<comment type="subcellular location">
    <subcellularLocation>
        <location evidence="1">Cytoplasm</location>
    </subcellularLocation>
</comment>
<dbReference type="Gene3D" id="1.20.5.4570">
    <property type="match status" value="1"/>
</dbReference>
<dbReference type="InterPro" id="IPR032903">
    <property type="entry name" value="FDC-like"/>
</dbReference>
<dbReference type="GO" id="GO:0005737">
    <property type="term" value="C:cytoplasm"/>
    <property type="evidence" value="ECO:0007669"/>
    <property type="project" value="UniProtKB-SubCell"/>
</dbReference>
<feature type="domain" description="3-octaprenyl-4-hydroxybenzoate carboxy-lyase-like N-terminal" evidence="3">
    <location>
        <begin position="19"/>
        <end position="108"/>
    </location>
</feature>
<keyword evidence="1" id="KW-0479">Metal-binding</keyword>
<gene>
    <name evidence="1" type="primary">FDC1</name>
    <name evidence="5" type="ORF">M747DRAFT_269335</name>
</gene>
<organism evidence="5 6">
    <name type="scientific">Aspergillus niger ATCC 13496</name>
    <dbReference type="NCBI Taxonomy" id="1353008"/>
    <lineage>
        <taxon>Eukaryota</taxon>
        <taxon>Fungi</taxon>
        <taxon>Dikarya</taxon>
        <taxon>Ascomycota</taxon>
        <taxon>Pezizomycotina</taxon>
        <taxon>Eurotiomycetes</taxon>
        <taxon>Eurotiomycetidae</taxon>
        <taxon>Eurotiales</taxon>
        <taxon>Aspergillaceae</taxon>
        <taxon>Aspergillus</taxon>
        <taxon>Aspergillus subgen. Circumdati</taxon>
    </lineage>
</organism>
<comment type="catalytic activity">
    <reaction evidence="1">
        <text>(E)-4-coumarate + H(+) = 4-vinylphenol + CO2</text>
        <dbReference type="Rhea" id="RHEA:33227"/>
        <dbReference type="ChEBI" id="CHEBI:1883"/>
        <dbReference type="ChEBI" id="CHEBI:12876"/>
        <dbReference type="ChEBI" id="CHEBI:15378"/>
        <dbReference type="ChEBI" id="CHEBI:16526"/>
        <dbReference type="EC" id="4.1.1.102"/>
    </reaction>
</comment>
<evidence type="ECO:0000313" key="5">
    <source>
        <dbReference type="EMBL" id="RDH14951.1"/>
    </source>
</evidence>
<dbReference type="PANTHER" id="PTHR30108:SF17">
    <property type="entry name" value="FERULIC ACID DECARBOXYLASE 1"/>
    <property type="match status" value="1"/>
</dbReference>
<dbReference type="VEuPathDB" id="FungiDB:M747DRAFT_269335"/>
<sequence length="510" mass="57262">METTSVETVGAADDFRQFIKELEDENDLIVITKEVDPHLELAAITRKVYETEEKAPLFENIRGRQGSGLFRILGAPIGLSRIPGHRFGRIAKSLGLHSTATGEEIIDKIKKCKSMLPLSPVEVTPDKAPVKQYKLFGDDIDLNALPVPFHHDGDGGKYLQTFGMHIVRTPDGCWTNWSITRGMVHDKRSLVGPVILKQDIGVIWQMWKERGQDMPWALCFGVPPAAIMAGGMPIPKWTDEAGFVGVLSGKPVKVVKCETNDLYVPMNAEFVLEGVVSTTEVGPEGPMAEYHGMIFPGEAKNKSLFKVNAITYRHDPILPLCVAGRATEENHTVWGIMQAAEVLNVCQAAGLPIKMVWCPFESHCLWFVLQVDRQRLRALNTNIQDFSKQVGHTVFGSKPGWYIPKLYLVGEDIDPTDLRDVIWAESTRCQPLTNEFFFEEYGNIPLIPYVGYGIKPEHGNHPKVVRCCMFPCEFVDEKLCWKEGSFRGSYPSHIQNKVTRKWKAYGFDSE</sequence>
<dbReference type="SMR" id="A0A370BPC9"/>
<evidence type="ECO:0000256" key="1">
    <source>
        <dbReference type="HAMAP-Rule" id="MF_03196"/>
    </source>
</evidence>
<feature type="binding site" evidence="1">
    <location>
        <position position="398"/>
    </location>
    <ligand>
        <name>prenylated FMN</name>
        <dbReference type="ChEBI" id="CHEBI:87746"/>
    </ligand>
</feature>
<feature type="active site" description="Proton donor" evidence="1">
    <location>
        <position position="289"/>
    </location>
</feature>
<keyword evidence="1" id="KW-0963">Cytoplasm</keyword>
<evidence type="ECO:0000259" key="2">
    <source>
        <dbReference type="Pfam" id="PF01977"/>
    </source>
</evidence>
<dbReference type="InterPro" id="IPR048304">
    <property type="entry name" value="UbiD_Rift_dom"/>
</dbReference>
<dbReference type="GO" id="GO:0046872">
    <property type="term" value="F:metal ion binding"/>
    <property type="evidence" value="ECO:0007669"/>
    <property type="project" value="UniProtKB-KW"/>
</dbReference>
<comment type="cofactor">
    <cofactor evidence="1">
        <name>prenylated FMN</name>
        <dbReference type="ChEBI" id="CHEBI:87746"/>
    </cofactor>
    <text evidence="1">Binds 1 prenylated FMN per subunit.</text>
</comment>
<feature type="domain" description="3-octaprenyl-4-hydroxybenzoate carboxy-lyase-like C-terminal" evidence="4">
    <location>
        <begin position="331"/>
        <end position="451"/>
    </location>
</feature>
<dbReference type="InterPro" id="IPR049383">
    <property type="entry name" value="UbiD-like_N"/>
</dbReference>
<dbReference type="NCBIfam" id="TIGR00148">
    <property type="entry name" value="UbiD family decarboxylase"/>
    <property type="match status" value="1"/>
</dbReference>
<evidence type="ECO:0000313" key="6">
    <source>
        <dbReference type="Proteomes" id="UP000253845"/>
    </source>
</evidence>
<dbReference type="GO" id="GO:0016831">
    <property type="term" value="F:carboxy-lyase activity"/>
    <property type="evidence" value="ECO:0007669"/>
    <property type="project" value="UniProtKB-UniRule"/>
</dbReference>
<reference evidence="5 6" key="1">
    <citation type="submission" date="2018-07" db="EMBL/GenBank/DDBJ databases">
        <title>Section-level genome sequencing of Aspergillus section Nigri to investigate inter- and intra-species variation.</title>
        <authorList>
            <consortium name="DOE Joint Genome Institute"/>
            <person name="Vesth T.C."/>
            <person name="Nybo J.L."/>
            <person name="Theobald S."/>
            <person name="Frisvad J.C."/>
            <person name="Larsen T.O."/>
            <person name="Nielsen K.F."/>
            <person name="Hoof J.B."/>
            <person name="Brandl J."/>
            <person name="Salamov A."/>
            <person name="Riley R."/>
            <person name="Gladden J.M."/>
            <person name="Phatale P."/>
            <person name="Nielsen M.T."/>
            <person name="Lyhne E.K."/>
            <person name="Kogle M.E."/>
            <person name="Strasser K."/>
            <person name="McDonnell E."/>
            <person name="Barry K."/>
            <person name="Clum A."/>
            <person name="Chen C."/>
            <person name="Nolan M."/>
            <person name="Sandor L."/>
            <person name="Kuo A."/>
            <person name="Lipzen A."/>
            <person name="Hainaut M."/>
            <person name="Drula E."/>
            <person name="Tsang A."/>
            <person name="Magnuson J.K."/>
            <person name="Henrissat B."/>
            <person name="Wiebenga A."/>
            <person name="Simmons B.A."/>
            <person name="Makela M.R."/>
            <person name="De vries R.P."/>
            <person name="Grigoriev I.V."/>
            <person name="Mortensen U.H."/>
            <person name="Baker S.E."/>
            <person name="Andersen M.R."/>
        </authorList>
    </citation>
    <scope>NUCLEOTIDE SEQUENCE [LARGE SCALE GENOMIC DNA]</scope>
    <source>
        <strain evidence="5 6">ATCC 13496</strain>
    </source>
</reference>
<evidence type="ECO:0000259" key="4">
    <source>
        <dbReference type="Pfam" id="PF20696"/>
    </source>
</evidence>
<dbReference type="Pfam" id="PF20695">
    <property type="entry name" value="UbiD_N"/>
    <property type="match status" value="1"/>
</dbReference>
<comment type="function">
    <text evidence="1">Catalyzes the reversible decarboxylation of aromatic carboxylic acids like ferulic acid, p-coumaric acid or cinnamic acid, producing the corresponding vinyl derivatives 4-vinylphenol, 4-vinylguaiacol, and styrene, respectively, which play the role of aroma metabolites.</text>
</comment>
<comment type="catalytic activity">
    <reaction evidence="1">
        <text>(E)-ferulate + H(+) = 2-methoxy-4-vinylphenol + CO2</text>
        <dbReference type="Rhea" id="RHEA:33807"/>
        <dbReference type="ChEBI" id="CHEBI:15378"/>
        <dbReference type="ChEBI" id="CHEBI:16526"/>
        <dbReference type="ChEBI" id="CHEBI:29749"/>
        <dbReference type="ChEBI" id="CHEBI:42438"/>
        <dbReference type="EC" id="4.1.1.102"/>
    </reaction>
</comment>
<comment type="subunit">
    <text evidence="1">Homodimer. May form higher order oligomers.</text>
</comment>
<dbReference type="Proteomes" id="UP000253845">
    <property type="component" value="Unassembled WGS sequence"/>
</dbReference>
<dbReference type="SUPFAM" id="SSF50475">
    <property type="entry name" value="FMN-binding split barrel"/>
    <property type="match status" value="1"/>
</dbReference>
<feature type="domain" description="3-octaprenyl-4-hydroxybenzoate carboxy-lyase-like Rift-related" evidence="2">
    <location>
        <begin position="123"/>
        <end position="325"/>
    </location>
</feature>
<dbReference type="Pfam" id="PF01977">
    <property type="entry name" value="UbiD"/>
    <property type="match status" value="1"/>
</dbReference>
<feature type="binding site" evidence="1">
    <location>
        <position position="240"/>
    </location>
    <ligand>
        <name>prenylated FMN</name>
        <dbReference type="ChEBI" id="CHEBI:87746"/>
    </ligand>
</feature>
<dbReference type="InterPro" id="IPR002830">
    <property type="entry name" value="UbiD"/>
</dbReference>
<dbReference type="Pfam" id="PF20696">
    <property type="entry name" value="UbiD_C"/>
    <property type="match status" value="1"/>
</dbReference>
<dbReference type="AlphaFoldDB" id="A0A370BPC9"/>
<dbReference type="EMBL" id="KZ851956">
    <property type="protein sequence ID" value="RDH14951.1"/>
    <property type="molecule type" value="Genomic_DNA"/>
</dbReference>
<comment type="caution">
    <text evidence="1">Lacks conserved residue(s) required for the propagation of feature annotation.</text>
</comment>
<protein>
    <recommendedName>
        <fullName evidence="1">Ferulic acid decarboxylase 1</fullName>
        <ecNumber evidence="1">4.1.1.102</ecNumber>
    </recommendedName>
    <alternativeName>
        <fullName evidence="1">Phenacrylate decarboxylase</fullName>
    </alternativeName>
</protein>
<feature type="binding site" evidence="1">
    <location>
        <position position="176"/>
    </location>
    <ligand>
        <name>Mn(2+)</name>
        <dbReference type="ChEBI" id="CHEBI:29035"/>
    </ligand>
</feature>
<dbReference type="PANTHER" id="PTHR30108">
    <property type="entry name" value="3-OCTAPRENYL-4-HYDROXYBENZOATE CARBOXY-LYASE-RELATED"/>
    <property type="match status" value="1"/>
</dbReference>
<feature type="binding site" evidence="1">
    <location>
        <begin position="198"/>
        <end position="199"/>
    </location>
    <ligand>
        <name>prenylated FMN</name>
        <dbReference type="ChEBI" id="CHEBI:87746"/>
    </ligand>
</feature>
<evidence type="ECO:0000259" key="3">
    <source>
        <dbReference type="Pfam" id="PF20695"/>
    </source>
</evidence>
<comment type="catalytic activity">
    <reaction evidence="1">
        <text>(E)-cinnamate + H(+) = styrene + CO2</text>
        <dbReference type="Rhea" id="RHEA:46920"/>
        <dbReference type="ChEBI" id="CHEBI:15378"/>
        <dbReference type="ChEBI" id="CHEBI:15669"/>
        <dbReference type="ChEBI" id="CHEBI:16526"/>
        <dbReference type="ChEBI" id="CHEBI:27452"/>
        <dbReference type="EC" id="4.1.1.102"/>
    </reaction>
</comment>
<feature type="binding site" evidence="1">
    <location>
        <begin position="176"/>
        <end position="181"/>
    </location>
    <ligand>
        <name>prenylated FMN</name>
        <dbReference type="ChEBI" id="CHEBI:87746"/>
    </ligand>
</feature>
<accession>A0A370BPC9</accession>
<keyword evidence="1" id="KW-0210">Decarboxylase</keyword>
<dbReference type="SUPFAM" id="SSF143968">
    <property type="entry name" value="UbiD C-terminal domain-like"/>
    <property type="match status" value="1"/>
</dbReference>
<dbReference type="InterPro" id="IPR049381">
    <property type="entry name" value="UbiD-like_C"/>
</dbReference>
<feature type="binding site" evidence="1">
    <location>
        <position position="240"/>
    </location>
    <ligand>
        <name>Mn(2+)</name>
        <dbReference type="ChEBI" id="CHEBI:29035"/>
    </ligand>
</feature>
<comment type="similarity">
    <text evidence="1">Belongs to the UbiD family. UbiD-like/FDC subfamily.</text>
</comment>
<comment type="cofactor">
    <cofactor evidence="1">
        <name>Mn(2+)</name>
        <dbReference type="ChEBI" id="CHEBI:29035"/>
    </cofactor>
</comment>
<dbReference type="GO" id="GO:0046281">
    <property type="term" value="P:cinnamic acid catabolic process"/>
    <property type="evidence" value="ECO:0007669"/>
    <property type="project" value="UniProtKB-UniRule"/>
</dbReference>